<proteinExistence type="predicted"/>
<dbReference type="Proteomes" id="UP001157502">
    <property type="component" value="Chromosome 3"/>
</dbReference>
<organism evidence="1 2">
    <name type="scientific">Dallia pectoralis</name>
    <name type="common">Alaska blackfish</name>
    <dbReference type="NCBI Taxonomy" id="75939"/>
    <lineage>
        <taxon>Eukaryota</taxon>
        <taxon>Metazoa</taxon>
        <taxon>Chordata</taxon>
        <taxon>Craniata</taxon>
        <taxon>Vertebrata</taxon>
        <taxon>Euteleostomi</taxon>
        <taxon>Actinopterygii</taxon>
        <taxon>Neopterygii</taxon>
        <taxon>Teleostei</taxon>
        <taxon>Protacanthopterygii</taxon>
        <taxon>Esociformes</taxon>
        <taxon>Umbridae</taxon>
        <taxon>Dallia</taxon>
    </lineage>
</organism>
<gene>
    <name evidence="1" type="ORF">DPEC_G00031360</name>
</gene>
<comment type="caution">
    <text evidence="1">The sequence shown here is derived from an EMBL/GenBank/DDBJ whole genome shotgun (WGS) entry which is preliminary data.</text>
</comment>
<evidence type="ECO:0000313" key="2">
    <source>
        <dbReference type="Proteomes" id="UP001157502"/>
    </source>
</evidence>
<accession>A0ACC2HCD0</accession>
<reference evidence="1" key="1">
    <citation type="submission" date="2021-05" db="EMBL/GenBank/DDBJ databases">
        <authorList>
            <person name="Pan Q."/>
            <person name="Jouanno E."/>
            <person name="Zahm M."/>
            <person name="Klopp C."/>
            <person name="Cabau C."/>
            <person name="Louis A."/>
            <person name="Berthelot C."/>
            <person name="Parey E."/>
            <person name="Roest Crollius H."/>
            <person name="Montfort J."/>
            <person name="Robinson-Rechavi M."/>
            <person name="Bouchez O."/>
            <person name="Lampietro C."/>
            <person name="Lopez Roques C."/>
            <person name="Donnadieu C."/>
            <person name="Postlethwait J."/>
            <person name="Bobe J."/>
            <person name="Dillon D."/>
            <person name="Chandos A."/>
            <person name="von Hippel F."/>
            <person name="Guiguen Y."/>
        </authorList>
    </citation>
    <scope>NUCLEOTIDE SEQUENCE</scope>
    <source>
        <strain evidence="1">YG-Jan2019</strain>
    </source>
</reference>
<keyword evidence="2" id="KW-1185">Reference proteome</keyword>
<sequence length="148" mass="15973">MGEDFNEEIASGCVRCPLVLTLTALTPYGVAPAHADANALIPSCASANAPPSVRPLWFQLGVDCEQTQSWQSHSRRSTKQECPPFCADKRIKPLFSAHMSPCLTAPSSAPGLRSQTKPAHLPLNACTRNGARLPVYVFTTLNWSPVEV</sequence>
<protein>
    <submittedName>
        <fullName evidence="1">Uncharacterized protein</fullName>
    </submittedName>
</protein>
<name>A0ACC2HCD0_DALPE</name>
<evidence type="ECO:0000313" key="1">
    <source>
        <dbReference type="EMBL" id="KAJ8013591.1"/>
    </source>
</evidence>
<dbReference type="EMBL" id="CM055730">
    <property type="protein sequence ID" value="KAJ8013591.1"/>
    <property type="molecule type" value="Genomic_DNA"/>
</dbReference>